<dbReference type="InterPro" id="IPR004360">
    <property type="entry name" value="Glyas_Fos-R_dOase_dom"/>
</dbReference>
<evidence type="ECO:0000313" key="3">
    <source>
        <dbReference type="Proteomes" id="UP001242368"/>
    </source>
</evidence>
<gene>
    <name evidence="2" type="ORF">QW060_01640</name>
</gene>
<keyword evidence="3" id="KW-1185">Reference proteome</keyword>
<dbReference type="PANTHER" id="PTHR36503:SF2">
    <property type="entry name" value="BLR2408 PROTEIN"/>
    <property type="match status" value="1"/>
</dbReference>
<feature type="domain" description="VOC" evidence="1">
    <location>
        <begin position="3"/>
        <end position="127"/>
    </location>
</feature>
<dbReference type="InterPro" id="IPR029068">
    <property type="entry name" value="Glyas_Bleomycin-R_OHBP_Dase"/>
</dbReference>
<dbReference type="EMBL" id="JAUFQU010000001">
    <property type="protein sequence ID" value="MDN3705825.1"/>
    <property type="molecule type" value="Genomic_DNA"/>
</dbReference>
<name>A0ABT8CNQ7_9FLAO</name>
<dbReference type="SUPFAM" id="SSF54593">
    <property type="entry name" value="Glyoxalase/Bleomycin resistance protein/Dihydroxybiphenyl dioxygenase"/>
    <property type="match status" value="1"/>
</dbReference>
<sequence length="135" mass="15275">MSTQVFINLPVADLPKAIAFYTAIGFTNNPDFTDHTAACMVYSNEIFVMLLTHDKFKEFINRPMADARKTALVIHSLSMENMDKVNAFVEKAVAAGGKETMEPQDLGFMQQRSIEDLDGHLWEVFYMDMSAMPQQ</sequence>
<dbReference type="PANTHER" id="PTHR36503">
    <property type="entry name" value="BLR2520 PROTEIN"/>
    <property type="match status" value="1"/>
</dbReference>
<dbReference type="Pfam" id="PF00903">
    <property type="entry name" value="Glyoxalase"/>
    <property type="match status" value="1"/>
</dbReference>
<dbReference type="RefSeq" id="WP_290361974.1">
    <property type="nucleotide sequence ID" value="NZ_JAUFQU010000001.1"/>
</dbReference>
<proteinExistence type="predicted"/>
<dbReference type="Gene3D" id="3.10.180.10">
    <property type="entry name" value="2,3-Dihydroxybiphenyl 1,2-Dioxygenase, domain 1"/>
    <property type="match status" value="1"/>
</dbReference>
<accession>A0ABT8CNQ7</accession>
<comment type="caution">
    <text evidence="2">The sequence shown here is derived from an EMBL/GenBank/DDBJ whole genome shotgun (WGS) entry which is preliminary data.</text>
</comment>
<dbReference type="PROSITE" id="PS51819">
    <property type="entry name" value="VOC"/>
    <property type="match status" value="1"/>
</dbReference>
<evidence type="ECO:0000259" key="1">
    <source>
        <dbReference type="PROSITE" id="PS51819"/>
    </source>
</evidence>
<reference evidence="3" key="1">
    <citation type="journal article" date="2019" name="Int. J. Syst. Evol. Microbiol.">
        <title>The Global Catalogue of Microorganisms (GCM) 10K type strain sequencing project: providing services to taxonomists for standard genome sequencing and annotation.</title>
        <authorList>
            <consortium name="The Broad Institute Genomics Platform"/>
            <consortium name="The Broad Institute Genome Sequencing Center for Infectious Disease"/>
            <person name="Wu L."/>
            <person name="Ma J."/>
        </authorList>
    </citation>
    <scope>NUCLEOTIDE SEQUENCE [LARGE SCALE GENOMIC DNA]</scope>
    <source>
        <strain evidence="3">CECT 7184</strain>
    </source>
</reference>
<organism evidence="2 3">
    <name type="scientific">Paenimyroides ceti</name>
    <dbReference type="NCBI Taxonomy" id="395087"/>
    <lineage>
        <taxon>Bacteria</taxon>
        <taxon>Pseudomonadati</taxon>
        <taxon>Bacteroidota</taxon>
        <taxon>Flavobacteriia</taxon>
        <taxon>Flavobacteriales</taxon>
        <taxon>Flavobacteriaceae</taxon>
        <taxon>Paenimyroides</taxon>
    </lineage>
</organism>
<dbReference type="Proteomes" id="UP001242368">
    <property type="component" value="Unassembled WGS sequence"/>
</dbReference>
<dbReference type="InterPro" id="IPR037523">
    <property type="entry name" value="VOC_core"/>
</dbReference>
<protein>
    <submittedName>
        <fullName evidence="2">VOC family protein</fullName>
    </submittedName>
</protein>
<evidence type="ECO:0000313" key="2">
    <source>
        <dbReference type="EMBL" id="MDN3705825.1"/>
    </source>
</evidence>